<dbReference type="Proteomes" id="UP001304300">
    <property type="component" value="Chromosome"/>
</dbReference>
<evidence type="ECO:0000313" key="8">
    <source>
        <dbReference type="Proteomes" id="UP001304300"/>
    </source>
</evidence>
<feature type="region of interest" description="Disordered" evidence="4">
    <location>
        <begin position="523"/>
        <end position="550"/>
    </location>
</feature>
<dbReference type="InterPro" id="IPR050052">
    <property type="entry name" value="ATP-dep_Clp_protease_ClpX"/>
</dbReference>
<keyword evidence="1" id="KW-0547">Nucleotide-binding</keyword>
<dbReference type="PANTHER" id="PTHR48102">
    <property type="entry name" value="ATP-DEPENDENT CLP PROTEASE ATP-BINDING SUBUNIT CLPX-LIKE, MITOCHONDRIAL-RELATED"/>
    <property type="match status" value="1"/>
</dbReference>
<evidence type="ECO:0000256" key="1">
    <source>
        <dbReference type="ARBA" id="ARBA00022741"/>
    </source>
</evidence>
<reference evidence="7 8" key="1">
    <citation type="submission" date="2023-10" db="EMBL/GenBank/DDBJ databases">
        <title>Rubellicoccus peritrichatus gen. nov., sp. nov., isolated from an algae of coral reef tank.</title>
        <authorList>
            <person name="Luo J."/>
        </authorList>
    </citation>
    <scope>NUCLEOTIDE SEQUENCE [LARGE SCALE GENOMIC DNA]</scope>
    <source>
        <strain evidence="7 8">CR14</strain>
    </source>
</reference>
<dbReference type="RefSeq" id="WP_317831350.1">
    <property type="nucleotide sequence ID" value="NZ_CP136920.1"/>
</dbReference>
<dbReference type="GO" id="GO:0005524">
    <property type="term" value="F:ATP binding"/>
    <property type="evidence" value="ECO:0007669"/>
    <property type="project" value="UniProtKB-KW"/>
</dbReference>
<evidence type="ECO:0000259" key="5">
    <source>
        <dbReference type="SMART" id="SM00382"/>
    </source>
</evidence>
<dbReference type="Gene3D" id="3.40.50.300">
    <property type="entry name" value="P-loop containing nucleotide triphosphate hydrolases"/>
    <property type="match status" value="1"/>
</dbReference>
<dbReference type="EMBL" id="CP136920">
    <property type="protein sequence ID" value="WOO39453.1"/>
    <property type="molecule type" value="Genomic_DNA"/>
</dbReference>
<gene>
    <name evidence="7" type="ORF">RZN69_12585</name>
</gene>
<dbReference type="Pfam" id="PF10431">
    <property type="entry name" value="ClpB_D2-small"/>
    <property type="match status" value="1"/>
</dbReference>
<keyword evidence="2" id="KW-0067">ATP-binding</keyword>
<dbReference type="KEGG" id="puo:RZN69_12585"/>
<dbReference type="Pfam" id="PF07724">
    <property type="entry name" value="AAA_2"/>
    <property type="match status" value="1"/>
</dbReference>
<proteinExistence type="predicted"/>
<dbReference type="InterPro" id="IPR027417">
    <property type="entry name" value="P-loop_NTPase"/>
</dbReference>
<dbReference type="AlphaFoldDB" id="A0AAQ3QTJ2"/>
<evidence type="ECO:0000256" key="3">
    <source>
        <dbReference type="ARBA" id="ARBA00023186"/>
    </source>
</evidence>
<feature type="region of interest" description="Disordered" evidence="4">
    <location>
        <begin position="1"/>
        <end position="56"/>
    </location>
</feature>
<evidence type="ECO:0000313" key="7">
    <source>
        <dbReference type="EMBL" id="WOO39453.1"/>
    </source>
</evidence>
<evidence type="ECO:0000256" key="2">
    <source>
        <dbReference type="ARBA" id="ARBA00022840"/>
    </source>
</evidence>
<keyword evidence="8" id="KW-1185">Reference proteome</keyword>
<evidence type="ECO:0000259" key="6">
    <source>
        <dbReference type="SMART" id="SM01086"/>
    </source>
</evidence>
<protein>
    <submittedName>
        <fullName evidence="7">AAA family ATPase</fullName>
    </submittedName>
</protein>
<feature type="domain" description="AAA+ ATPase" evidence="5">
    <location>
        <begin position="116"/>
        <end position="278"/>
    </location>
</feature>
<dbReference type="InterPro" id="IPR019489">
    <property type="entry name" value="Clp_ATPase_C"/>
</dbReference>
<dbReference type="InterPro" id="IPR003959">
    <property type="entry name" value="ATPase_AAA_core"/>
</dbReference>
<organism evidence="7 8">
    <name type="scientific">Rubellicoccus peritrichatus</name>
    <dbReference type="NCBI Taxonomy" id="3080537"/>
    <lineage>
        <taxon>Bacteria</taxon>
        <taxon>Pseudomonadati</taxon>
        <taxon>Verrucomicrobiota</taxon>
        <taxon>Opitutia</taxon>
        <taxon>Puniceicoccales</taxon>
        <taxon>Cerasicoccaceae</taxon>
        <taxon>Rubellicoccus</taxon>
    </lineage>
</organism>
<dbReference type="InterPro" id="IPR003593">
    <property type="entry name" value="AAA+_ATPase"/>
</dbReference>
<dbReference type="SMART" id="SM00382">
    <property type="entry name" value="AAA"/>
    <property type="match status" value="1"/>
</dbReference>
<dbReference type="GO" id="GO:0016887">
    <property type="term" value="F:ATP hydrolysis activity"/>
    <property type="evidence" value="ECO:0007669"/>
    <property type="project" value="InterPro"/>
</dbReference>
<dbReference type="GO" id="GO:0051603">
    <property type="term" value="P:proteolysis involved in protein catabolic process"/>
    <property type="evidence" value="ECO:0007669"/>
    <property type="project" value="TreeGrafter"/>
</dbReference>
<feature type="domain" description="Clp ATPase C-terminal" evidence="6">
    <location>
        <begin position="324"/>
        <end position="416"/>
    </location>
</feature>
<dbReference type="Gene3D" id="1.10.8.60">
    <property type="match status" value="1"/>
</dbReference>
<accession>A0AAQ3QTJ2</accession>
<keyword evidence="3" id="KW-0143">Chaperone</keyword>
<evidence type="ECO:0000256" key="4">
    <source>
        <dbReference type="SAM" id="MobiDB-lite"/>
    </source>
</evidence>
<name>A0AAQ3QTJ2_9BACT</name>
<dbReference type="PANTHER" id="PTHR48102:SF7">
    <property type="entry name" value="ATP-DEPENDENT CLP PROTEASE ATP-BINDING SUBUNIT CLPX-LIKE, MITOCHONDRIAL"/>
    <property type="match status" value="1"/>
</dbReference>
<dbReference type="SMART" id="SM01086">
    <property type="entry name" value="ClpB_D2-small"/>
    <property type="match status" value="1"/>
</dbReference>
<sequence length="550" mass="61545">MSEKDEDKNTLDDLQKQMQNMFRQGPGSPKITFAMPGMQQAEPEEPVSEEQKADDEERLRRIREFNLKPKDIRDYLNRYVIRQDEAKKVLSVAICDHYNHVRRCLEKPAMLEREYSKQNILLLGPTGVGKTYLMRNIAKLIGVPFVKADATKFSETGYVGNDVEDLVRDLVKSAGGNIELAQYGIVYIDEIDKIAGAESGGKDVSGRGVQINLLKLMEDTEVNLFAPNDIMGQMQAMMGGGKKKKETINTRHILFIVSGAFDKLAESVKKRVDAASIGFASTPSTGDDDHNRYLSQAATPDFIKYGFEPEFIGRVPVRVSCESLSKDDLAKILTSSEGSLLRQYRSDFKGYDIQFDITPEAIMEIAGRAHEEKTGARGLMTVLEGIFRNFKFELPSTAIKSFEVTTETVAEPDKTLTELIVANKHLMDEVWKAELESFAKGFEGEHGITLKFTDEATDVLIELAGIADKTLRTICEEQFKDYQHGLKIIQRNINKSEFEIDAEAARDADKALSGWVVASFKEAEEREAKETATPSPSETTEGEADKKEND</sequence>
<feature type="compositionally biased region" description="Basic and acidic residues" evidence="4">
    <location>
        <begin position="1"/>
        <end position="15"/>
    </location>
</feature>
<dbReference type="SUPFAM" id="SSF52540">
    <property type="entry name" value="P-loop containing nucleoside triphosphate hydrolases"/>
    <property type="match status" value="1"/>
</dbReference>